<sequence length="251" mass="28117">MVSRGIQAGRSEASHVSHDNRENTIQTTKMDGWYGVEDAVERRRIQNRMAQRERRKRLVQSRVRIESAINDASQSTTCRSQNAPVTPVFLPLTESSQQSTATSLTLATGALSGRGTQDIAVSQHARRENLTTESEPITVWSALFHNGAMMGLSCSTNTPRKSLPQGPDIPATLHPTALQLTTFHPSWIDRFPFANMRDNFISMAGIIDEEDFLCDLFSMDSFRIKPGKPGWDPNAWIIGPDFGKKWGYLFY</sequence>
<evidence type="ECO:0000259" key="2">
    <source>
        <dbReference type="PROSITE" id="PS00036"/>
    </source>
</evidence>
<feature type="compositionally biased region" description="Basic and acidic residues" evidence="1">
    <location>
        <begin position="12"/>
        <end position="22"/>
    </location>
</feature>
<dbReference type="PANTHER" id="PTHR38116:SF1">
    <property type="entry name" value="BZIP DOMAIN-CONTAINING PROTEIN"/>
    <property type="match status" value="1"/>
</dbReference>
<name>A0AAE0WHT1_9PEZI</name>
<dbReference type="GO" id="GO:0003700">
    <property type="term" value="F:DNA-binding transcription factor activity"/>
    <property type="evidence" value="ECO:0007669"/>
    <property type="project" value="InterPro"/>
</dbReference>
<accession>A0AAE0WHT1</accession>
<dbReference type="PANTHER" id="PTHR38116">
    <property type="entry name" value="CHROMOSOME 7, WHOLE GENOME SHOTGUN SEQUENCE"/>
    <property type="match status" value="1"/>
</dbReference>
<dbReference type="Proteomes" id="UP001274830">
    <property type="component" value="Unassembled WGS sequence"/>
</dbReference>
<dbReference type="InterPro" id="IPR021833">
    <property type="entry name" value="DUF3425"/>
</dbReference>
<evidence type="ECO:0000313" key="3">
    <source>
        <dbReference type="EMBL" id="KAK3671939.1"/>
    </source>
</evidence>
<evidence type="ECO:0000313" key="4">
    <source>
        <dbReference type="Proteomes" id="UP001274830"/>
    </source>
</evidence>
<dbReference type="InterPro" id="IPR004827">
    <property type="entry name" value="bZIP"/>
</dbReference>
<feature type="domain" description="BZIP" evidence="2">
    <location>
        <begin position="42"/>
        <end position="57"/>
    </location>
</feature>
<dbReference type="Pfam" id="PF11905">
    <property type="entry name" value="DUF3425"/>
    <property type="match status" value="1"/>
</dbReference>
<proteinExistence type="predicted"/>
<comment type="caution">
    <text evidence="3">The sequence shown here is derived from an EMBL/GenBank/DDBJ whole genome shotgun (WGS) entry which is preliminary data.</text>
</comment>
<reference evidence="3" key="1">
    <citation type="submission" date="2023-07" db="EMBL/GenBank/DDBJ databases">
        <title>Black Yeasts Isolated from many extreme environments.</title>
        <authorList>
            <person name="Coleine C."/>
            <person name="Stajich J.E."/>
            <person name="Selbmann L."/>
        </authorList>
    </citation>
    <scope>NUCLEOTIDE SEQUENCE</scope>
    <source>
        <strain evidence="3">CCFEE 5485</strain>
    </source>
</reference>
<gene>
    <name evidence="3" type="ORF">LTR78_008114</name>
</gene>
<dbReference type="CDD" id="cd14688">
    <property type="entry name" value="bZIP_YAP"/>
    <property type="match status" value="1"/>
</dbReference>
<dbReference type="PROSITE" id="PS00036">
    <property type="entry name" value="BZIP_BASIC"/>
    <property type="match status" value="1"/>
</dbReference>
<organism evidence="3 4">
    <name type="scientific">Recurvomyces mirabilis</name>
    <dbReference type="NCBI Taxonomy" id="574656"/>
    <lineage>
        <taxon>Eukaryota</taxon>
        <taxon>Fungi</taxon>
        <taxon>Dikarya</taxon>
        <taxon>Ascomycota</taxon>
        <taxon>Pezizomycotina</taxon>
        <taxon>Dothideomycetes</taxon>
        <taxon>Dothideomycetidae</taxon>
        <taxon>Mycosphaerellales</taxon>
        <taxon>Teratosphaeriaceae</taxon>
        <taxon>Recurvomyces</taxon>
    </lineage>
</organism>
<dbReference type="AlphaFoldDB" id="A0AAE0WHT1"/>
<evidence type="ECO:0000256" key="1">
    <source>
        <dbReference type="SAM" id="MobiDB-lite"/>
    </source>
</evidence>
<protein>
    <recommendedName>
        <fullName evidence="2">BZIP domain-containing protein</fullName>
    </recommendedName>
</protein>
<feature type="region of interest" description="Disordered" evidence="1">
    <location>
        <begin position="1"/>
        <end position="25"/>
    </location>
</feature>
<keyword evidence="4" id="KW-1185">Reference proteome</keyword>
<dbReference type="EMBL" id="JAUTXT010000037">
    <property type="protein sequence ID" value="KAK3671939.1"/>
    <property type="molecule type" value="Genomic_DNA"/>
</dbReference>